<dbReference type="STRING" id="1385520.N802_16590"/>
<evidence type="ECO:0000313" key="2">
    <source>
        <dbReference type="Proteomes" id="UP000030002"/>
    </source>
</evidence>
<dbReference type="InterPro" id="IPR036691">
    <property type="entry name" value="Endo/exonu/phosph_ase_sf"/>
</dbReference>
<dbReference type="AlphaFoldDB" id="A0A0A0JBR8"/>
<sequence length="68" mass="7169">MPCSAGERTSLPTLKACDNDAGWRIDCHVASSGLAKLAIRAEVGRATAYAECWSDHGAVTVDYGITLD</sequence>
<gene>
    <name evidence="1" type="ORF">N802_16590</name>
</gene>
<dbReference type="EMBL" id="AVPJ01000005">
    <property type="protein sequence ID" value="KGN33031.1"/>
    <property type="molecule type" value="Genomic_DNA"/>
</dbReference>
<name>A0A0A0JBR8_9MICO</name>
<dbReference type="SUPFAM" id="SSF56219">
    <property type="entry name" value="DNase I-like"/>
    <property type="match status" value="1"/>
</dbReference>
<proteinExistence type="predicted"/>
<dbReference type="eggNOG" id="COG0708">
    <property type="taxonomic scope" value="Bacteria"/>
</dbReference>
<organism evidence="1 2">
    <name type="scientific">Knoellia sinensis KCTC 19936</name>
    <dbReference type="NCBI Taxonomy" id="1385520"/>
    <lineage>
        <taxon>Bacteria</taxon>
        <taxon>Bacillati</taxon>
        <taxon>Actinomycetota</taxon>
        <taxon>Actinomycetes</taxon>
        <taxon>Micrococcales</taxon>
        <taxon>Intrasporangiaceae</taxon>
        <taxon>Knoellia</taxon>
    </lineage>
</organism>
<dbReference type="Proteomes" id="UP000030002">
    <property type="component" value="Unassembled WGS sequence"/>
</dbReference>
<protein>
    <recommendedName>
        <fullName evidence="3">Endonuclease/exonuclease/phosphatase</fullName>
    </recommendedName>
</protein>
<keyword evidence="2" id="KW-1185">Reference proteome</keyword>
<accession>A0A0A0JBR8</accession>
<comment type="caution">
    <text evidence="1">The sequence shown here is derived from an EMBL/GenBank/DDBJ whole genome shotgun (WGS) entry which is preliminary data.</text>
</comment>
<evidence type="ECO:0008006" key="3">
    <source>
        <dbReference type="Google" id="ProtNLM"/>
    </source>
</evidence>
<dbReference type="Gene3D" id="3.60.10.10">
    <property type="entry name" value="Endonuclease/exonuclease/phosphatase"/>
    <property type="match status" value="1"/>
</dbReference>
<reference evidence="1 2" key="1">
    <citation type="submission" date="2013-08" db="EMBL/GenBank/DDBJ databases">
        <title>The genome sequence of Knoellia sinensis.</title>
        <authorList>
            <person name="Zhu W."/>
            <person name="Wang G."/>
        </authorList>
    </citation>
    <scope>NUCLEOTIDE SEQUENCE [LARGE SCALE GENOMIC DNA]</scope>
    <source>
        <strain evidence="1 2">KCTC 19936</strain>
    </source>
</reference>
<evidence type="ECO:0000313" key="1">
    <source>
        <dbReference type="EMBL" id="KGN33031.1"/>
    </source>
</evidence>